<name>D3BH36_HETP5</name>
<evidence type="ECO:0000313" key="2">
    <source>
        <dbReference type="Proteomes" id="UP000001396"/>
    </source>
</evidence>
<dbReference type="InParanoid" id="D3BH36"/>
<dbReference type="AlphaFoldDB" id="D3BH36"/>
<keyword evidence="2" id="KW-1185">Reference proteome</keyword>
<gene>
    <name evidence="1" type="ORF">PPL_07838</name>
</gene>
<dbReference type="GeneID" id="31363319"/>
<dbReference type="EMBL" id="ADBJ01000035">
    <property type="protein sequence ID" value="EFA79420.1"/>
    <property type="molecule type" value="Genomic_DNA"/>
</dbReference>
<dbReference type="Proteomes" id="UP000001396">
    <property type="component" value="Unassembled WGS sequence"/>
</dbReference>
<proteinExistence type="predicted"/>
<protein>
    <submittedName>
        <fullName evidence="1">Uncharacterized protein</fullName>
    </submittedName>
</protein>
<evidence type="ECO:0000313" key="1">
    <source>
        <dbReference type="EMBL" id="EFA79420.1"/>
    </source>
</evidence>
<reference evidence="1 2" key="1">
    <citation type="journal article" date="2011" name="Genome Res.">
        <title>Phylogeny-wide analysis of social amoeba genomes highlights ancient origins for complex intercellular communication.</title>
        <authorList>
            <person name="Heidel A.J."/>
            <person name="Lawal H.M."/>
            <person name="Felder M."/>
            <person name="Schilde C."/>
            <person name="Helps N.R."/>
            <person name="Tunggal B."/>
            <person name="Rivero F."/>
            <person name="John U."/>
            <person name="Schleicher M."/>
            <person name="Eichinger L."/>
            <person name="Platzer M."/>
            <person name="Noegel A.A."/>
            <person name="Schaap P."/>
            <person name="Gloeckner G."/>
        </authorList>
    </citation>
    <scope>NUCLEOTIDE SEQUENCE [LARGE SCALE GENOMIC DNA]</scope>
    <source>
        <strain evidence="2">ATCC 26659 / Pp 5 / PN500</strain>
    </source>
</reference>
<dbReference type="RefSeq" id="XP_020431541.1">
    <property type="nucleotide sequence ID" value="XM_020578672.1"/>
</dbReference>
<comment type="caution">
    <text evidence="1">The sequence shown here is derived from an EMBL/GenBank/DDBJ whole genome shotgun (WGS) entry which is preliminary data.</text>
</comment>
<organism evidence="1 2">
    <name type="scientific">Heterostelium pallidum (strain ATCC 26659 / Pp 5 / PN500)</name>
    <name type="common">Cellular slime mold</name>
    <name type="synonym">Polysphondylium pallidum</name>
    <dbReference type="NCBI Taxonomy" id="670386"/>
    <lineage>
        <taxon>Eukaryota</taxon>
        <taxon>Amoebozoa</taxon>
        <taxon>Evosea</taxon>
        <taxon>Eumycetozoa</taxon>
        <taxon>Dictyostelia</taxon>
        <taxon>Acytosteliales</taxon>
        <taxon>Acytosteliaceae</taxon>
        <taxon>Heterostelium</taxon>
    </lineage>
</organism>
<accession>D3BH36</accession>
<sequence>MFARQTGQRLRQEEHFEQSELCLHVPSGVWIPAYRIRPVSDHRCLRHSAADTVS</sequence>